<evidence type="ECO:0000256" key="3">
    <source>
        <dbReference type="ARBA" id="ARBA00022692"/>
    </source>
</evidence>
<dbReference type="InterPro" id="IPR011701">
    <property type="entry name" value="MFS"/>
</dbReference>
<evidence type="ECO:0000313" key="8">
    <source>
        <dbReference type="EMBL" id="KAL3678002.1"/>
    </source>
</evidence>
<dbReference type="GO" id="GO:0016020">
    <property type="term" value="C:membrane"/>
    <property type="evidence" value="ECO:0007669"/>
    <property type="project" value="UniProtKB-SubCell"/>
</dbReference>
<reference evidence="8 9" key="1">
    <citation type="submission" date="2024-09" db="EMBL/GenBank/DDBJ databases">
        <title>Chromosome-scale assembly of Riccia sorocarpa.</title>
        <authorList>
            <person name="Paukszto L."/>
        </authorList>
    </citation>
    <scope>NUCLEOTIDE SEQUENCE [LARGE SCALE GENOMIC DNA]</scope>
    <source>
        <strain evidence="8">LP-2024</strain>
        <tissue evidence="8">Aerial parts of the thallus</tissue>
    </source>
</reference>
<evidence type="ECO:0000256" key="1">
    <source>
        <dbReference type="ARBA" id="ARBA00004141"/>
    </source>
</evidence>
<feature type="transmembrane region" description="Helical" evidence="6">
    <location>
        <begin position="77"/>
        <end position="94"/>
    </location>
</feature>
<sequence>MADLEQPLLDHKPVKVYPNCPGCKVAHLVVDGAPPAYRELSFVAILMLANCLPIAFVYPFLYFMVRDMHVTKSEKDIGFYVGYIGSAFMIGRFFTAMHWGIIADKYGRKSVFICGSLSVIIFNIVFGFSQSFWAAFMSRFFLGGFNGMMGPVKAYASEICSEEHQPLGIAVVGTVLGLGMIVGPAIGGYLSEPAEKYPRFFSADSLFGRYPYLMPCLFVSFVAAVALVITVFYLPETLHIHEDEDAVIDGETFYDREKVTGSVKEESEEGEKKRNQKAEDSMWAVLKNRSLVSSILVYCTWSMHTMAYTEIFSLWAVSPKTNGGLSFSTTDVGNVLAIAGAGTLLFQLLAFSPIAKLLGPIATTRYSAILALPLLCIYPFLSNLNGILLWFLLVFAAVSKNALSVATLSASFLLINNSVFAKQRGRANGLSVSAVSFFKAVGPGAGGAIFAWAQRRESNFLPGNQMVFFLLGLVVLIDIILTYEPFLPNSVNKQKQDNLE</sequence>
<feature type="transmembrane region" description="Helical" evidence="6">
    <location>
        <begin position="387"/>
        <end position="415"/>
    </location>
</feature>
<proteinExistence type="predicted"/>
<feature type="transmembrane region" description="Helical" evidence="6">
    <location>
        <begin position="167"/>
        <end position="190"/>
    </location>
</feature>
<keyword evidence="4 6" id="KW-1133">Transmembrane helix</keyword>
<dbReference type="InterPro" id="IPR020846">
    <property type="entry name" value="MFS_dom"/>
</dbReference>
<dbReference type="EMBL" id="JBJQOH010000007">
    <property type="protein sequence ID" value="KAL3678002.1"/>
    <property type="molecule type" value="Genomic_DNA"/>
</dbReference>
<comment type="caution">
    <text evidence="8">The sequence shown here is derived from an EMBL/GenBank/DDBJ whole genome shotgun (WGS) entry which is preliminary data.</text>
</comment>
<dbReference type="AlphaFoldDB" id="A0ABD3GFN2"/>
<organism evidence="8 9">
    <name type="scientific">Riccia sorocarpa</name>
    <dbReference type="NCBI Taxonomy" id="122646"/>
    <lineage>
        <taxon>Eukaryota</taxon>
        <taxon>Viridiplantae</taxon>
        <taxon>Streptophyta</taxon>
        <taxon>Embryophyta</taxon>
        <taxon>Marchantiophyta</taxon>
        <taxon>Marchantiopsida</taxon>
        <taxon>Marchantiidae</taxon>
        <taxon>Marchantiales</taxon>
        <taxon>Ricciaceae</taxon>
        <taxon>Riccia</taxon>
    </lineage>
</organism>
<dbReference type="Proteomes" id="UP001633002">
    <property type="component" value="Unassembled WGS sequence"/>
</dbReference>
<comment type="subcellular location">
    <subcellularLocation>
        <location evidence="1">Membrane</location>
        <topology evidence="1">Multi-pass membrane protein</topology>
    </subcellularLocation>
</comment>
<dbReference type="PANTHER" id="PTHR23504:SF15">
    <property type="entry name" value="MAJOR FACILITATOR SUPERFAMILY (MFS) PROFILE DOMAIN-CONTAINING PROTEIN"/>
    <property type="match status" value="1"/>
</dbReference>
<feature type="domain" description="Major facilitator superfamily (MFS) profile" evidence="7">
    <location>
        <begin position="39"/>
        <end position="490"/>
    </location>
</feature>
<evidence type="ECO:0000256" key="4">
    <source>
        <dbReference type="ARBA" id="ARBA00022989"/>
    </source>
</evidence>
<keyword evidence="2" id="KW-0813">Transport</keyword>
<accession>A0ABD3GFN2</accession>
<feature type="transmembrane region" description="Helical" evidence="6">
    <location>
        <begin position="210"/>
        <end position="234"/>
    </location>
</feature>
<feature type="transmembrane region" description="Helical" evidence="6">
    <location>
        <begin position="427"/>
        <end position="453"/>
    </location>
</feature>
<evidence type="ECO:0000259" key="7">
    <source>
        <dbReference type="PROSITE" id="PS50850"/>
    </source>
</evidence>
<feature type="transmembrane region" description="Helical" evidence="6">
    <location>
        <begin position="363"/>
        <end position="381"/>
    </location>
</feature>
<gene>
    <name evidence="8" type="ORF">R1sor_020958</name>
</gene>
<feature type="transmembrane region" description="Helical" evidence="6">
    <location>
        <begin position="106"/>
        <end position="126"/>
    </location>
</feature>
<evidence type="ECO:0000256" key="6">
    <source>
        <dbReference type="SAM" id="Phobius"/>
    </source>
</evidence>
<dbReference type="PANTHER" id="PTHR23504">
    <property type="entry name" value="MAJOR FACILITATOR SUPERFAMILY DOMAIN-CONTAINING PROTEIN 10"/>
    <property type="match status" value="1"/>
</dbReference>
<dbReference type="InterPro" id="IPR036259">
    <property type="entry name" value="MFS_trans_sf"/>
</dbReference>
<dbReference type="Gene3D" id="1.20.1250.20">
    <property type="entry name" value="MFS general substrate transporter like domains"/>
    <property type="match status" value="1"/>
</dbReference>
<dbReference type="Pfam" id="PF07690">
    <property type="entry name" value="MFS_1"/>
    <property type="match status" value="1"/>
</dbReference>
<evidence type="ECO:0000256" key="2">
    <source>
        <dbReference type="ARBA" id="ARBA00022448"/>
    </source>
</evidence>
<evidence type="ECO:0000256" key="5">
    <source>
        <dbReference type="ARBA" id="ARBA00023136"/>
    </source>
</evidence>
<dbReference type="SUPFAM" id="SSF103473">
    <property type="entry name" value="MFS general substrate transporter"/>
    <property type="match status" value="1"/>
</dbReference>
<keyword evidence="3 6" id="KW-0812">Transmembrane</keyword>
<evidence type="ECO:0000313" key="9">
    <source>
        <dbReference type="Proteomes" id="UP001633002"/>
    </source>
</evidence>
<keyword evidence="5 6" id="KW-0472">Membrane</keyword>
<feature type="transmembrane region" description="Helical" evidence="6">
    <location>
        <begin position="295"/>
        <end position="317"/>
    </location>
</feature>
<feature type="transmembrane region" description="Helical" evidence="6">
    <location>
        <begin position="332"/>
        <end position="351"/>
    </location>
</feature>
<name>A0ABD3GFN2_9MARC</name>
<dbReference type="PROSITE" id="PS50850">
    <property type="entry name" value="MFS"/>
    <property type="match status" value="1"/>
</dbReference>
<feature type="transmembrane region" description="Helical" evidence="6">
    <location>
        <begin position="465"/>
        <end position="486"/>
    </location>
</feature>
<feature type="transmembrane region" description="Helical" evidence="6">
    <location>
        <begin position="42"/>
        <end position="65"/>
    </location>
</feature>
<keyword evidence="9" id="KW-1185">Reference proteome</keyword>
<protein>
    <recommendedName>
        <fullName evidence="7">Major facilitator superfamily (MFS) profile domain-containing protein</fullName>
    </recommendedName>
</protein>
<dbReference type="CDD" id="cd17330">
    <property type="entry name" value="MFS_SLC46_TetA_like"/>
    <property type="match status" value="1"/>
</dbReference>